<proteinExistence type="predicted"/>
<evidence type="ECO:0000313" key="1">
    <source>
        <dbReference type="EMBL" id="KNC70034.1"/>
    </source>
</evidence>
<dbReference type="AlphaFoldDB" id="A0A0L0F084"/>
<dbReference type="EMBL" id="KQ252390">
    <property type="protein sequence ID" value="KNC70034.1"/>
    <property type="molecule type" value="Genomic_DNA"/>
</dbReference>
<gene>
    <name evidence="1" type="ORF">SARC_17444</name>
</gene>
<dbReference type="RefSeq" id="XP_014143936.1">
    <property type="nucleotide sequence ID" value="XM_014288461.1"/>
</dbReference>
<dbReference type="Proteomes" id="UP000054560">
    <property type="component" value="Unassembled WGS sequence"/>
</dbReference>
<accession>A0A0L0F084</accession>
<feature type="non-terminal residue" evidence="1">
    <location>
        <position position="66"/>
    </location>
</feature>
<name>A0A0L0F084_9EUKA</name>
<keyword evidence="2" id="KW-1185">Reference proteome</keyword>
<reference evidence="1 2" key="1">
    <citation type="submission" date="2011-02" db="EMBL/GenBank/DDBJ databases">
        <title>The Genome Sequence of Sphaeroforma arctica JP610.</title>
        <authorList>
            <consortium name="The Broad Institute Genome Sequencing Platform"/>
            <person name="Russ C."/>
            <person name="Cuomo C."/>
            <person name="Young S.K."/>
            <person name="Zeng Q."/>
            <person name="Gargeya S."/>
            <person name="Alvarado L."/>
            <person name="Berlin A."/>
            <person name="Chapman S.B."/>
            <person name="Chen Z."/>
            <person name="Freedman E."/>
            <person name="Gellesch M."/>
            <person name="Goldberg J."/>
            <person name="Griggs A."/>
            <person name="Gujja S."/>
            <person name="Heilman E."/>
            <person name="Heiman D."/>
            <person name="Howarth C."/>
            <person name="Mehta T."/>
            <person name="Neiman D."/>
            <person name="Pearson M."/>
            <person name="Roberts A."/>
            <person name="Saif S."/>
            <person name="Shea T."/>
            <person name="Shenoy N."/>
            <person name="Sisk P."/>
            <person name="Stolte C."/>
            <person name="Sykes S."/>
            <person name="White J."/>
            <person name="Yandava C."/>
            <person name="Burger G."/>
            <person name="Gray M.W."/>
            <person name="Holland P.W.H."/>
            <person name="King N."/>
            <person name="Lang F.B.F."/>
            <person name="Roger A.J."/>
            <person name="Ruiz-Trillo I."/>
            <person name="Haas B."/>
            <person name="Nusbaum C."/>
            <person name="Birren B."/>
        </authorList>
    </citation>
    <scope>NUCLEOTIDE SEQUENCE [LARGE SCALE GENOMIC DNA]</scope>
    <source>
        <strain evidence="1 2">JP610</strain>
    </source>
</reference>
<protein>
    <submittedName>
        <fullName evidence="1">Uncharacterized protein</fullName>
    </submittedName>
</protein>
<sequence length="66" mass="7092">MKHVLSGKTVGLPLASEESGTHASYALKSKEGAVYLHRLASPSPTVGLVATSEQYKTNKSNDYRTK</sequence>
<organism evidence="1 2">
    <name type="scientific">Sphaeroforma arctica JP610</name>
    <dbReference type="NCBI Taxonomy" id="667725"/>
    <lineage>
        <taxon>Eukaryota</taxon>
        <taxon>Ichthyosporea</taxon>
        <taxon>Ichthyophonida</taxon>
        <taxon>Sphaeroforma</taxon>
    </lineage>
</organism>
<evidence type="ECO:0000313" key="2">
    <source>
        <dbReference type="Proteomes" id="UP000054560"/>
    </source>
</evidence>
<dbReference type="GeneID" id="25917948"/>